<dbReference type="Gene3D" id="1.20.90.10">
    <property type="entry name" value="Phospholipase A2 domain"/>
    <property type="match status" value="1"/>
</dbReference>
<keyword evidence="4" id="KW-0443">Lipid metabolism</keyword>
<evidence type="ECO:0000256" key="1">
    <source>
        <dbReference type="ARBA" id="ARBA00001913"/>
    </source>
</evidence>
<organism evidence="8 9">
    <name type="scientific">Loxostege sticticalis</name>
    <name type="common">Beet webworm moth</name>
    <dbReference type="NCBI Taxonomy" id="481309"/>
    <lineage>
        <taxon>Eukaryota</taxon>
        <taxon>Metazoa</taxon>
        <taxon>Ecdysozoa</taxon>
        <taxon>Arthropoda</taxon>
        <taxon>Hexapoda</taxon>
        <taxon>Insecta</taxon>
        <taxon>Pterygota</taxon>
        <taxon>Neoptera</taxon>
        <taxon>Endopterygota</taxon>
        <taxon>Lepidoptera</taxon>
        <taxon>Glossata</taxon>
        <taxon>Ditrysia</taxon>
        <taxon>Pyraloidea</taxon>
        <taxon>Crambidae</taxon>
        <taxon>Pyraustinae</taxon>
        <taxon>Loxostege</taxon>
    </lineage>
</organism>
<evidence type="ECO:0000313" key="9">
    <source>
        <dbReference type="Proteomes" id="UP001549920"/>
    </source>
</evidence>
<feature type="signal peptide" evidence="6">
    <location>
        <begin position="1"/>
        <end position="39"/>
    </location>
</feature>
<keyword evidence="6" id="KW-0732">Signal</keyword>
<reference evidence="8 9" key="1">
    <citation type="submission" date="2024-06" db="EMBL/GenBank/DDBJ databases">
        <title>A chromosome-level genome assembly of beet webworm, Loxostege sticticalis.</title>
        <authorList>
            <person name="Zhang Y."/>
        </authorList>
    </citation>
    <scope>NUCLEOTIDE SEQUENCE [LARGE SCALE GENOMIC DNA]</scope>
    <source>
        <strain evidence="8">AQ026</strain>
        <tissue evidence="8">Whole body</tissue>
    </source>
</reference>
<evidence type="ECO:0000256" key="3">
    <source>
        <dbReference type="ARBA" id="ARBA00022963"/>
    </source>
</evidence>
<gene>
    <name evidence="8" type="ORF">ABMA27_012648</name>
</gene>
<dbReference type="EC" id="3.1.1.4" evidence="2"/>
<evidence type="ECO:0000259" key="7">
    <source>
        <dbReference type="Pfam" id="PF05826"/>
    </source>
</evidence>
<keyword evidence="9" id="KW-1185">Reference proteome</keyword>
<evidence type="ECO:0000256" key="5">
    <source>
        <dbReference type="ARBA" id="ARBA00029903"/>
    </source>
</evidence>
<evidence type="ECO:0000313" key="8">
    <source>
        <dbReference type="EMBL" id="KAL0852850.1"/>
    </source>
</evidence>
<dbReference type="InterPro" id="IPR016090">
    <property type="entry name" value="PLA2-like_dom"/>
</dbReference>
<sequence>MELKSPKAKKKTSFAKLVSWGKMFRTPILILFLLGSTSCDDSDSSEELVPLDVPKSNFSNSNNFLNEPKWRHRHTRVQPNDSVSFSDKEVLSDIRYLRRRLNKEIVNFVMTDFLIDGEVENRIHYNGITAKETSVGADGHGLKLRQLTDGRHFVQVIYAPNGEVQDCEYITQGKSARNFLKTLRKELKLALDEEGYRLTQKKRIFGDEKFYRHFGNLTLQILRKGEKLPPDVATWFNYDRLKTECLQRHQELAHMMENRNKISENSLARPKRDAMELLRVPGTKWCGKGFSATRYSQLGGYTRTDRCCRVHDLRCPFWIGGMEKKYGLYNWRVNTLMHCRCDERFRACLKLADTSVSNMVGKLFFNVVQTKCFVLKPVKICTQRSWWGRCLRRGYTKQAFLRDNLPY</sequence>
<feature type="chain" id="PRO_5047443541" description="phospholipase A2" evidence="6">
    <location>
        <begin position="40"/>
        <end position="407"/>
    </location>
</feature>
<dbReference type="PANTHER" id="PTHR12253">
    <property type="entry name" value="RH14732P"/>
    <property type="match status" value="1"/>
</dbReference>
<keyword evidence="3" id="KW-0442">Lipid degradation</keyword>
<evidence type="ECO:0000256" key="2">
    <source>
        <dbReference type="ARBA" id="ARBA00013278"/>
    </source>
</evidence>
<dbReference type="EMBL" id="JBEUOH010000031">
    <property type="protein sequence ID" value="KAL0852850.1"/>
    <property type="molecule type" value="Genomic_DNA"/>
</dbReference>
<comment type="cofactor">
    <cofactor evidence="1">
        <name>Ca(2+)</name>
        <dbReference type="ChEBI" id="CHEBI:29108"/>
    </cofactor>
</comment>
<comment type="caution">
    <text evidence="8">The sequence shown here is derived from an EMBL/GenBank/DDBJ whole genome shotgun (WGS) entry which is preliminary data.</text>
</comment>
<dbReference type="Pfam" id="PF05826">
    <property type="entry name" value="Phospholip_A2_2"/>
    <property type="match status" value="1"/>
</dbReference>
<evidence type="ECO:0000256" key="6">
    <source>
        <dbReference type="SAM" id="SignalP"/>
    </source>
</evidence>
<evidence type="ECO:0000256" key="4">
    <source>
        <dbReference type="ARBA" id="ARBA00023098"/>
    </source>
</evidence>
<accession>A0ABR3GZG3</accession>
<dbReference type="CDD" id="cd04704">
    <property type="entry name" value="PLA2_bee_venom_like"/>
    <property type="match status" value="1"/>
</dbReference>
<proteinExistence type="predicted"/>
<dbReference type="InterPro" id="IPR036444">
    <property type="entry name" value="PLipase_A2_dom_sf"/>
</dbReference>
<name>A0ABR3GZG3_LOXSC</name>
<protein>
    <recommendedName>
        <fullName evidence="2">phospholipase A2</fullName>
        <ecNumber evidence="2">3.1.1.4</ecNumber>
    </recommendedName>
    <alternativeName>
        <fullName evidence="5">Phosphatidylcholine 2-acylhydrolase</fullName>
    </alternativeName>
</protein>
<dbReference type="Proteomes" id="UP001549920">
    <property type="component" value="Unassembled WGS sequence"/>
</dbReference>
<feature type="domain" description="Phospholipase A2-like central" evidence="7">
    <location>
        <begin position="280"/>
        <end position="375"/>
    </location>
</feature>
<dbReference type="SUPFAM" id="SSF48619">
    <property type="entry name" value="Phospholipase A2, PLA2"/>
    <property type="match status" value="1"/>
</dbReference>